<feature type="signal peptide" evidence="2">
    <location>
        <begin position="1"/>
        <end position="29"/>
    </location>
</feature>
<evidence type="ECO:0000256" key="2">
    <source>
        <dbReference type="SAM" id="SignalP"/>
    </source>
</evidence>
<dbReference type="InterPro" id="IPR012334">
    <property type="entry name" value="Pectin_lyas_fold"/>
</dbReference>
<dbReference type="Proteomes" id="UP000587586">
    <property type="component" value="Unassembled WGS sequence"/>
</dbReference>
<feature type="chain" id="PRO_5027585883" evidence="2">
    <location>
        <begin position="30"/>
        <end position="536"/>
    </location>
</feature>
<accession>A0A6V8NA25</accession>
<reference evidence="4" key="1">
    <citation type="submission" date="2020-06" db="EMBL/GenBank/DDBJ databases">
        <title>Draft genomic sequecing of Geomonas sp. Red745.</title>
        <authorList>
            <person name="Itoh H."/>
            <person name="Xu Z.X."/>
            <person name="Ushijima N."/>
            <person name="Masuda Y."/>
            <person name="Shiratori Y."/>
            <person name="Senoo K."/>
        </authorList>
    </citation>
    <scope>NUCLEOTIDE SEQUENCE [LARGE SCALE GENOMIC DNA]</scope>
    <source>
        <strain evidence="4">Red745</strain>
    </source>
</reference>
<evidence type="ECO:0000256" key="1">
    <source>
        <dbReference type="SAM" id="MobiDB-lite"/>
    </source>
</evidence>
<dbReference type="AlphaFoldDB" id="A0A6V8NA25"/>
<keyword evidence="4" id="KW-1185">Reference proteome</keyword>
<comment type="caution">
    <text evidence="3">The sequence shown here is derived from an EMBL/GenBank/DDBJ whole genome shotgun (WGS) entry which is preliminary data.</text>
</comment>
<dbReference type="SMART" id="SM00710">
    <property type="entry name" value="PbH1"/>
    <property type="match status" value="7"/>
</dbReference>
<gene>
    <name evidence="3" type="ORF">GMLC_16880</name>
</gene>
<protein>
    <submittedName>
        <fullName evidence="3">Uncharacterized protein</fullName>
    </submittedName>
</protein>
<dbReference type="Gene3D" id="2.160.20.10">
    <property type="entry name" value="Single-stranded right-handed beta-helix, Pectin lyase-like"/>
    <property type="match status" value="1"/>
</dbReference>
<dbReference type="EMBL" id="BLXZ01000003">
    <property type="protein sequence ID" value="GFO68109.1"/>
    <property type="molecule type" value="Genomic_DNA"/>
</dbReference>
<dbReference type="InterPro" id="IPR006626">
    <property type="entry name" value="PbH1"/>
</dbReference>
<evidence type="ECO:0000313" key="3">
    <source>
        <dbReference type="EMBL" id="GFO68109.1"/>
    </source>
</evidence>
<keyword evidence="2" id="KW-0732">Signal</keyword>
<feature type="region of interest" description="Disordered" evidence="1">
    <location>
        <begin position="464"/>
        <end position="489"/>
    </location>
</feature>
<proteinExistence type="predicted"/>
<dbReference type="SUPFAM" id="SSF51126">
    <property type="entry name" value="Pectin lyase-like"/>
    <property type="match status" value="2"/>
</dbReference>
<dbReference type="Gene3D" id="3.30.1910.20">
    <property type="entry name" value="asparaginyl-tRNA synthetase, N-terminal domain"/>
    <property type="match status" value="1"/>
</dbReference>
<name>A0A6V8NA25_9BACT</name>
<organism evidence="3 4">
    <name type="scientific">Geomonas limicola</name>
    <dbReference type="NCBI Taxonomy" id="2740186"/>
    <lineage>
        <taxon>Bacteria</taxon>
        <taxon>Pseudomonadati</taxon>
        <taxon>Thermodesulfobacteriota</taxon>
        <taxon>Desulfuromonadia</taxon>
        <taxon>Geobacterales</taxon>
        <taxon>Geobacteraceae</taxon>
        <taxon>Geomonas</taxon>
    </lineage>
</organism>
<evidence type="ECO:0000313" key="4">
    <source>
        <dbReference type="Proteomes" id="UP000587586"/>
    </source>
</evidence>
<dbReference type="InterPro" id="IPR011050">
    <property type="entry name" value="Pectin_lyase_fold/virulence"/>
</dbReference>
<sequence length="536" mass="57165">MSVKKPTRMRQVTILGMLAALLMCSSSWAATYYVDPNGNDTSGNGSSTSPWKTLSTACSKVTSAGNTIYLNAGTYTDNNRCNLALGVNIQGAGKSSVTIKTAYNGGWGTGYIFRQTSPSSPVVHGNNEISGFTLDGSSKTLSAGIFIRGTDQINIHDIKFQSINNNAIWLEGYYDWSNNTMVEPPAYGLNDIIHDVETNDTTTSANNGPGERMGAINIGGMGNAQLYNLTINENIPGRGTGVKSVPGWLKNFKAYNWTVKTDVTDTNAFVFEMYNFLGDSEIYASTYYHTLSLNGGPQSLSAGSTWNLKIHDTVTDLTNVNLPGVVGHELSHNYLDFYNNYMAGIQGRAAGLWSTNYTTGSGVTHWRFRNNVVYNCGDGLHIVRGSNSYVEIYNNTFDTITAKPWGGSGIDAAAFSGSLSGTKIQNNLIMNTAAAPISIGGSMSNTLVDHNWFYNTGNGNTVANSSSSTTQTNNTKGVAPQLAGSGVRPDPYYRSASGTGNLVDAGINVGLPYSGNAPDIGSFEGKRLSAPVLSLN</sequence>
<feature type="compositionally biased region" description="Low complexity" evidence="1">
    <location>
        <begin position="464"/>
        <end position="475"/>
    </location>
</feature>